<dbReference type="Pfam" id="PF13456">
    <property type="entry name" value="RVT_3"/>
    <property type="match status" value="1"/>
</dbReference>
<evidence type="ECO:0000259" key="1">
    <source>
        <dbReference type="Pfam" id="PF13456"/>
    </source>
</evidence>
<sequence>MLSWNQKRFADKSIHVNTVINQIIASVSLTGNISNLHANSFKSEFVILKALHIQMQFSKAPVIKEVLWQPPILNWMKCNSDGASLGNPGNSSCGGIFRNAEAIFKGAFAINLDIQSSLFAELMGTMIAIEIAHQNAWKQLWLETDSMLVIAAFKDLKTVSCV</sequence>
<dbReference type="GO" id="GO:0004523">
    <property type="term" value="F:RNA-DNA hybrid ribonuclease activity"/>
    <property type="evidence" value="ECO:0007669"/>
    <property type="project" value="InterPro"/>
</dbReference>
<dbReference type="InterPro" id="IPR012337">
    <property type="entry name" value="RNaseH-like_sf"/>
</dbReference>
<dbReference type="OrthoDB" id="1938131at2759"/>
<organism evidence="2 3">
    <name type="scientific">Trifolium subterraneum</name>
    <name type="common">Subterranean clover</name>
    <dbReference type="NCBI Taxonomy" id="3900"/>
    <lineage>
        <taxon>Eukaryota</taxon>
        <taxon>Viridiplantae</taxon>
        <taxon>Streptophyta</taxon>
        <taxon>Embryophyta</taxon>
        <taxon>Tracheophyta</taxon>
        <taxon>Spermatophyta</taxon>
        <taxon>Magnoliopsida</taxon>
        <taxon>eudicotyledons</taxon>
        <taxon>Gunneridae</taxon>
        <taxon>Pentapetalae</taxon>
        <taxon>rosids</taxon>
        <taxon>fabids</taxon>
        <taxon>Fabales</taxon>
        <taxon>Fabaceae</taxon>
        <taxon>Papilionoideae</taxon>
        <taxon>50 kb inversion clade</taxon>
        <taxon>NPAAA clade</taxon>
        <taxon>Hologalegina</taxon>
        <taxon>IRL clade</taxon>
        <taxon>Trifolieae</taxon>
        <taxon>Trifolium</taxon>
    </lineage>
</organism>
<dbReference type="SUPFAM" id="SSF53098">
    <property type="entry name" value="Ribonuclease H-like"/>
    <property type="match status" value="1"/>
</dbReference>
<protein>
    <recommendedName>
        <fullName evidence="1">RNase H type-1 domain-containing protein</fullName>
    </recommendedName>
</protein>
<dbReference type="InterPro" id="IPR036397">
    <property type="entry name" value="RNaseH_sf"/>
</dbReference>
<dbReference type="InterPro" id="IPR044730">
    <property type="entry name" value="RNase_H-like_dom_plant"/>
</dbReference>
<keyword evidence="3" id="KW-1185">Reference proteome</keyword>
<dbReference type="PANTHER" id="PTHR47723">
    <property type="entry name" value="OS05G0353850 PROTEIN"/>
    <property type="match status" value="1"/>
</dbReference>
<dbReference type="GO" id="GO:0003676">
    <property type="term" value="F:nucleic acid binding"/>
    <property type="evidence" value="ECO:0007669"/>
    <property type="project" value="InterPro"/>
</dbReference>
<evidence type="ECO:0000313" key="2">
    <source>
        <dbReference type="EMBL" id="GAU39396.1"/>
    </source>
</evidence>
<dbReference type="CDD" id="cd06222">
    <property type="entry name" value="RNase_H_like"/>
    <property type="match status" value="1"/>
</dbReference>
<name>A0A2Z6N6H4_TRISU</name>
<proteinExistence type="predicted"/>
<dbReference type="EMBL" id="DF973760">
    <property type="protein sequence ID" value="GAU39396.1"/>
    <property type="molecule type" value="Genomic_DNA"/>
</dbReference>
<dbReference type="PANTHER" id="PTHR47723:SF23">
    <property type="entry name" value="REVERSE TRANSCRIPTASE-LIKE PROTEIN"/>
    <property type="match status" value="1"/>
</dbReference>
<dbReference type="InterPro" id="IPR002156">
    <property type="entry name" value="RNaseH_domain"/>
</dbReference>
<accession>A0A2Z6N6H4</accession>
<dbReference type="AlphaFoldDB" id="A0A2Z6N6H4"/>
<evidence type="ECO:0000313" key="3">
    <source>
        <dbReference type="Proteomes" id="UP000242715"/>
    </source>
</evidence>
<feature type="domain" description="RNase H type-1" evidence="1">
    <location>
        <begin position="79"/>
        <end position="156"/>
    </location>
</feature>
<dbReference type="InterPro" id="IPR053151">
    <property type="entry name" value="RNase_H-like"/>
</dbReference>
<dbReference type="Gene3D" id="3.30.420.10">
    <property type="entry name" value="Ribonuclease H-like superfamily/Ribonuclease H"/>
    <property type="match status" value="1"/>
</dbReference>
<gene>
    <name evidence="2" type="ORF">TSUD_397010</name>
</gene>
<dbReference type="Proteomes" id="UP000242715">
    <property type="component" value="Unassembled WGS sequence"/>
</dbReference>
<reference evidence="3" key="1">
    <citation type="journal article" date="2017" name="Front. Plant Sci.">
        <title>Climate Clever Clovers: New Paradigm to Reduce the Environmental Footprint of Ruminants by Breeding Low Methanogenic Forages Utilizing Haplotype Variation.</title>
        <authorList>
            <person name="Kaur P."/>
            <person name="Appels R."/>
            <person name="Bayer P.E."/>
            <person name="Keeble-Gagnere G."/>
            <person name="Wang J."/>
            <person name="Hirakawa H."/>
            <person name="Shirasawa K."/>
            <person name="Vercoe P."/>
            <person name="Stefanova K."/>
            <person name="Durmic Z."/>
            <person name="Nichols P."/>
            <person name="Revell C."/>
            <person name="Isobe S.N."/>
            <person name="Edwards D."/>
            <person name="Erskine W."/>
        </authorList>
    </citation>
    <scope>NUCLEOTIDE SEQUENCE [LARGE SCALE GENOMIC DNA]</scope>
    <source>
        <strain evidence="3">cv. Daliak</strain>
    </source>
</reference>